<dbReference type="AlphaFoldDB" id="A0A135SE68"/>
<proteinExistence type="predicted"/>
<evidence type="ECO:0000313" key="3">
    <source>
        <dbReference type="Proteomes" id="UP000070054"/>
    </source>
</evidence>
<accession>A0A135SE68</accession>
<name>A0A135SE68_9PEZI</name>
<gene>
    <name evidence="2" type="ORF">CNYM01_07555</name>
</gene>
<dbReference type="OrthoDB" id="4848824at2759"/>
<dbReference type="Proteomes" id="UP000070054">
    <property type="component" value="Unassembled WGS sequence"/>
</dbReference>
<evidence type="ECO:0000313" key="2">
    <source>
        <dbReference type="EMBL" id="KXH34204.1"/>
    </source>
</evidence>
<organism evidence="2 3">
    <name type="scientific">Colletotrichum nymphaeae SA-01</name>
    <dbReference type="NCBI Taxonomy" id="1460502"/>
    <lineage>
        <taxon>Eukaryota</taxon>
        <taxon>Fungi</taxon>
        <taxon>Dikarya</taxon>
        <taxon>Ascomycota</taxon>
        <taxon>Pezizomycotina</taxon>
        <taxon>Sordariomycetes</taxon>
        <taxon>Hypocreomycetidae</taxon>
        <taxon>Glomerellales</taxon>
        <taxon>Glomerellaceae</taxon>
        <taxon>Colletotrichum</taxon>
        <taxon>Colletotrichum acutatum species complex</taxon>
    </lineage>
</organism>
<reference evidence="2 3" key="1">
    <citation type="submission" date="2014-02" db="EMBL/GenBank/DDBJ databases">
        <title>The genome sequence of Colletotrichum nymphaeae SA-01.</title>
        <authorList>
            <person name="Baroncelli R."/>
            <person name="Thon M.R."/>
        </authorList>
    </citation>
    <scope>NUCLEOTIDE SEQUENCE [LARGE SCALE GENOMIC DNA]</scope>
    <source>
        <strain evidence="2 3">SA-01</strain>
    </source>
</reference>
<dbReference type="EMBL" id="JEMN01001533">
    <property type="protein sequence ID" value="KXH34204.1"/>
    <property type="molecule type" value="Genomic_DNA"/>
</dbReference>
<keyword evidence="3" id="KW-1185">Reference proteome</keyword>
<evidence type="ECO:0000256" key="1">
    <source>
        <dbReference type="SAM" id="Coils"/>
    </source>
</evidence>
<keyword evidence="1" id="KW-0175">Coiled coil</keyword>
<sequence>MSFRSSLFISGSGGMGNGEAAPICADQNALTRIPGLIFEVGDNGRIIVQPGTPQLKLLTQGYVDDTTTSDMAKLIARRGADILAAYFKVVATASNGKNALVDQNHHLAWVPALRSLVKEKRWAEFPDVKNHHVQAVMIAIGDARKRFIDELTVAPAPPDREHYKTFLDLVDRFNIDRIGQKGSSSSLTAVPAAPVAPAQSAPAVPSAFQISANHLQSTADQMIRDAFAALQISDQQQNDQIDNGLQTSAAQFQAAVTKTIQDVIDTFSAKDKVIETITQQNDQANKAAQMAQDEITALRAKYEELREKKAEATTAAVLSSLTDTINAAATHAMAEIEAAELRGSISGQEMLFAHIVDDLNEADALRGGDEVEWTADDLEEYKEKHNIPDF</sequence>
<feature type="coiled-coil region" evidence="1">
    <location>
        <begin position="274"/>
        <end position="315"/>
    </location>
</feature>
<comment type="caution">
    <text evidence="2">The sequence shown here is derived from an EMBL/GenBank/DDBJ whole genome shotgun (WGS) entry which is preliminary data.</text>
</comment>
<protein>
    <submittedName>
        <fullName evidence="2">Uncharacterized protein</fullName>
    </submittedName>
</protein>